<gene>
    <name evidence="2" type="ORF">PIB30_077838</name>
</gene>
<evidence type="ECO:0000313" key="3">
    <source>
        <dbReference type="Proteomes" id="UP001341840"/>
    </source>
</evidence>
<keyword evidence="1" id="KW-0812">Transmembrane</keyword>
<dbReference type="Proteomes" id="UP001341840">
    <property type="component" value="Unassembled WGS sequence"/>
</dbReference>
<keyword evidence="3" id="KW-1185">Reference proteome</keyword>
<protein>
    <submittedName>
        <fullName evidence="2">Uncharacterized protein</fullName>
    </submittedName>
</protein>
<organism evidence="2 3">
    <name type="scientific">Stylosanthes scabra</name>
    <dbReference type="NCBI Taxonomy" id="79078"/>
    <lineage>
        <taxon>Eukaryota</taxon>
        <taxon>Viridiplantae</taxon>
        <taxon>Streptophyta</taxon>
        <taxon>Embryophyta</taxon>
        <taxon>Tracheophyta</taxon>
        <taxon>Spermatophyta</taxon>
        <taxon>Magnoliopsida</taxon>
        <taxon>eudicotyledons</taxon>
        <taxon>Gunneridae</taxon>
        <taxon>Pentapetalae</taxon>
        <taxon>rosids</taxon>
        <taxon>fabids</taxon>
        <taxon>Fabales</taxon>
        <taxon>Fabaceae</taxon>
        <taxon>Papilionoideae</taxon>
        <taxon>50 kb inversion clade</taxon>
        <taxon>dalbergioids sensu lato</taxon>
        <taxon>Dalbergieae</taxon>
        <taxon>Pterocarpus clade</taxon>
        <taxon>Stylosanthes</taxon>
    </lineage>
</organism>
<dbReference type="EMBL" id="JASCZI010061473">
    <property type="protein sequence ID" value="MED6138790.1"/>
    <property type="molecule type" value="Genomic_DNA"/>
</dbReference>
<feature type="transmembrane region" description="Helical" evidence="1">
    <location>
        <begin position="106"/>
        <end position="128"/>
    </location>
</feature>
<keyword evidence="1" id="KW-0472">Membrane</keyword>
<sequence length="159" mass="18751">MEVLSMFQRRRSVALEYEKLGTYGTGLVHPLDRLVECGFTGYVTTIHTWDYWCSWGHTIPRSKTKHPFYQSSLNLSFALYSHTHNPRFLNNQSQPMRLLVGRTSRVPYSVFLTWLQALVTLLLIRTFLAHIHNLFGFPYNDSYLFSRERELRINLVYDA</sequence>
<accession>A0ABU6SRB8</accession>
<evidence type="ECO:0000313" key="2">
    <source>
        <dbReference type="EMBL" id="MED6138790.1"/>
    </source>
</evidence>
<keyword evidence="1" id="KW-1133">Transmembrane helix</keyword>
<reference evidence="2 3" key="1">
    <citation type="journal article" date="2023" name="Plants (Basel)">
        <title>Bridging the Gap: Combining Genomics and Transcriptomics Approaches to Understand Stylosanthes scabra, an Orphan Legume from the Brazilian Caatinga.</title>
        <authorList>
            <person name="Ferreira-Neto J.R.C."/>
            <person name="da Silva M.D."/>
            <person name="Binneck E."/>
            <person name="de Melo N.F."/>
            <person name="da Silva R.H."/>
            <person name="de Melo A.L.T.M."/>
            <person name="Pandolfi V."/>
            <person name="Bustamante F.O."/>
            <person name="Brasileiro-Vidal A.C."/>
            <person name="Benko-Iseppon A.M."/>
        </authorList>
    </citation>
    <scope>NUCLEOTIDE SEQUENCE [LARGE SCALE GENOMIC DNA]</scope>
    <source>
        <tissue evidence="2">Leaves</tissue>
    </source>
</reference>
<comment type="caution">
    <text evidence="2">The sequence shown here is derived from an EMBL/GenBank/DDBJ whole genome shotgun (WGS) entry which is preliminary data.</text>
</comment>
<evidence type="ECO:0000256" key="1">
    <source>
        <dbReference type="SAM" id="Phobius"/>
    </source>
</evidence>
<name>A0ABU6SRB8_9FABA</name>
<proteinExistence type="predicted"/>